<dbReference type="PANTHER" id="PTHR46310:SF7">
    <property type="entry name" value="AMIDASE 1"/>
    <property type="match status" value="1"/>
</dbReference>
<dbReference type="AlphaFoldDB" id="A0A6A6SZL6"/>
<feature type="domain" description="Amidase" evidence="1">
    <location>
        <begin position="156"/>
        <end position="329"/>
    </location>
</feature>
<proteinExistence type="predicted"/>
<organism evidence="2 3">
    <name type="scientific">Lophiostoma macrostomum CBS 122681</name>
    <dbReference type="NCBI Taxonomy" id="1314788"/>
    <lineage>
        <taxon>Eukaryota</taxon>
        <taxon>Fungi</taxon>
        <taxon>Dikarya</taxon>
        <taxon>Ascomycota</taxon>
        <taxon>Pezizomycotina</taxon>
        <taxon>Dothideomycetes</taxon>
        <taxon>Pleosporomycetidae</taxon>
        <taxon>Pleosporales</taxon>
        <taxon>Lophiostomataceae</taxon>
        <taxon>Lophiostoma</taxon>
    </lineage>
</organism>
<keyword evidence="3" id="KW-1185">Reference proteome</keyword>
<dbReference type="InterPro" id="IPR036928">
    <property type="entry name" value="AS_sf"/>
</dbReference>
<dbReference type="SUPFAM" id="SSF75304">
    <property type="entry name" value="Amidase signature (AS) enzymes"/>
    <property type="match status" value="1"/>
</dbReference>
<dbReference type="PANTHER" id="PTHR46310">
    <property type="entry name" value="AMIDASE 1"/>
    <property type="match status" value="1"/>
</dbReference>
<reference evidence="2" key="1">
    <citation type="journal article" date="2020" name="Stud. Mycol.">
        <title>101 Dothideomycetes genomes: a test case for predicting lifestyles and emergence of pathogens.</title>
        <authorList>
            <person name="Haridas S."/>
            <person name="Albert R."/>
            <person name="Binder M."/>
            <person name="Bloem J."/>
            <person name="Labutti K."/>
            <person name="Salamov A."/>
            <person name="Andreopoulos B."/>
            <person name="Baker S."/>
            <person name="Barry K."/>
            <person name="Bills G."/>
            <person name="Bluhm B."/>
            <person name="Cannon C."/>
            <person name="Castanera R."/>
            <person name="Culley D."/>
            <person name="Daum C."/>
            <person name="Ezra D."/>
            <person name="Gonzalez J."/>
            <person name="Henrissat B."/>
            <person name="Kuo A."/>
            <person name="Liang C."/>
            <person name="Lipzen A."/>
            <person name="Lutzoni F."/>
            <person name="Magnuson J."/>
            <person name="Mondo S."/>
            <person name="Nolan M."/>
            <person name="Ohm R."/>
            <person name="Pangilinan J."/>
            <person name="Park H.-J."/>
            <person name="Ramirez L."/>
            <person name="Alfaro M."/>
            <person name="Sun H."/>
            <person name="Tritt A."/>
            <person name="Yoshinaga Y."/>
            <person name="Zwiers L.-H."/>
            <person name="Turgeon B."/>
            <person name="Goodwin S."/>
            <person name="Spatafora J."/>
            <person name="Crous P."/>
            <person name="Grigoriev I."/>
        </authorList>
    </citation>
    <scope>NUCLEOTIDE SEQUENCE</scope>
    <source>
        <strain evidence="2">CBS 122681</strain>
    </source>
</reference>
<evidence type="ECO:0000313" key="2">
    <source>
        <dbReference type="EMBL" id="KAF2652401.1"/>
    </source>
</evidence>
<dbReference type="EMBL" id="MU004403">
    <property type="protein sequence ID" value="KAF2652401.1"/>
    <property type="molecule type" value="Genomic_DNA"/>
</dbReference>
<sequence>MALRPVLSHVVAGIPYIIHPQVMGSLKSVLDPNDLVPAVVVAGVGSKDVVREVDRRLSVFAKVDDVFQRSFENTLILMPGSEDDTGSKHLPSGPYFLHGSNIRQAWRLYPDELDAFIFAVIPEDVKTPQRYQILQALSEDGIWRGVAVPSRLYARPTPEQPFAGTRLAIKDIYKLAGVKSTMSSRAYTELYGPDEESADYVRKLVSLGAVIVGKTKMTSFASSEEPTDQYIDFHCTFNPRGDRYQSPSGSSSGAAAALAGYSWLDFSLGSDSAGSIRAPASCNGLFSLRPSYNSTSMKGVAVNPHAFDVVGHFSRTLEDLNLIVSSSLDLPRQWTKYPSRILYPTDFFPHGNAKHQAMVEELVSVLEKFLGTKRIEFNIADRWNRCPPAEALGKPERSAFWSLCRDYNKMFEPYHEDYRKKFGKEPYEGVITSFRWGIGRSVSEEQYQNHTHALHVFREWFDKNVMTSDSESLSDAIMPMPYGSANPKYRDVPNEEPSTSHTIGEKFISPVLHMPQLVLPFAQMPYQFRISGRVEHRPIVSTLVGAKGSDLMLISLAKAAFESVSWPTSIATGRYMFPLGNNTRNVAEEIANAPDQGFLRHKRE</sequence>
<accession>A0A6A6SZL6</accession>
<evidence type="ECO:0000313" key="3">
    <source>
        <dbReference type="Proteomes" id="UP000799324"/>
    </source>
</evidence>
<protein>
    <submittedName>
        <fullName evidence="2">Putative amidase</fullName>
    </submittedName>
</protein>
<gene>
    <name evidence="2" type="ORF">K491DRAFT_718994</name>
</gene>
<dbReference type="InterPro" id="IPR023631">
    <property type="entry name" value="Amidase_dom"/>
</dbReference>
<evidence type="ECO:0000259" key="1">
    <source>
        <dbReference type="Pfam" id="PF01425"/>
    </source>
</evidence>
<name>A0A6A6SZL6_9PLEO</name>
<dbReference type="Pfam" id="PF01425">
    <property type="entry name" value="Amidase"/>
    <property type="match status" value="1"/>
</dbReference>
<dbReference type="OrthoDB" id="5423360at2759"/>
<dbReference type="Gene3D" id="3.90.1300.10">
    <property type="entry name" value="Amidase signature (AS) domain"/>
    <property type="match status" value="1"/>
</dbReference>
<dbReference type="Proteomes" id="UP000799324">
    <property type="component" value="Unassembled WGS sequence"/>
</dbReference>